<evidence type="ECO:0000313" key="2">
    <source>
        <dbReference type="EMBL" id="CRL02402.1"/>
    </source>
</evidence>
<accession>A0A1J1IRQ1</accession>
<gene>
    <name evidence="2" type="ORF">CLUMA_CG015509</name>
</gene>
<evidence type="ECO:0000256" key="1">
    <source>
        <dbReference type="SAM" id="MobiDB-lite"/>
    </source>
</evidence>
<feature type="compositionally biased region" description="Basic residues" evidence="1">
    <location>
        <begin position="45"/>
        <end position="54"/>
    </location>
</feature>
<feature type="region of interest" description="Disordered" evidence="1">
    <location>
        <begin position="31"/>
        <end position="54"/>
    </location>
</feature>
<dbReference type="Proteomes" id="UP000183832">
    <property type="component" value="Unassembled WGS sequence"/>
</dbReference>
<sequence length="85" mass="9950">MTKLMTEMLLHYCSLYQNACKDPPCGKSLSFDDSLSGKSKEKYEKNKKKSKGSKSRFSVLQIYLRWACLKVMKLKYESQKQQRSI</sequence>
<proteinExistence type="predicted"/>
<evidence type="ECO:0000313" key="3">
    <source>
        <dbReference type="Proteomes" id="UP000183832"/>
    </source>
</evidence>
<reference evidence="2 3" key="1">
    <citation type="submission" date="2015-04" db="EMBL/GenBank/DDBJ databases">
        <authorList>
            <person name="Syromyatnikov M.Y."/>
            <person name="Popov V.N."/>
        </authorList>
    </citation>
    <scope>NUCLEOTIDE SEQUENCE [LARGE SCALE GENOMIC DNA]</scope>
</reference>
<dbReference type="EMBL" id="CVRI01000057">
    <property type="protein sequence ID" value="CRL02402.1"/>
    <property type="molecule type" value="Genomic_DNA"/>
</dbReference>
<protein>
    <submittedName>
        <fullName evidence="2">CLUMA_CG015509, isoform A</fullName>
    </submittedName>
</protein>
<organism evidence="2 3">
    <name type="scientific">Clunio marinus</name>
    <dbReference type="NCBI Taxonomy" id="568069"/>
    <lineage>
        <taxon>Eukaryota</taxon>
        <taxon>Metazoa</taxon>
        <taxon>Ecdysozoa</taxon>
        <taxon>Arthropoda</taxon>
        <taxon>Hexapoda</taxon>
        <taxon>Insecta</taxon>
        <taxon>Pterygota</taxon>
        <taxon>Neoptera</taxon>
        <taxon>Endopterygota</taxon>
        <taxon>Diptera</taxon>
        <taxon>Nematocera</taxon>
        <taxon>Chironomoidea</taxon>
        <taxon>Chironomidae</taxon>
        <taxon>Clunio</taxon>
    </lineage>
</organism>
<keyword evidence="3" id="KW-1185">Reference proteome</keyword>
<dbReference type="AlphaFoldDB" id="A0A1J1IRQ1"/>
<name>A0A1J1IRQ1_9DIPT</name>